<protein>
    <recommendedName>
        <fullName evidence="3">Alkyl hydroperoxide reductase subunit C/ Thiol specific antioxidant domain-containing protein</fullName>
    </recommendedName>
</protein>
<keyword evidence="1" id="KW-0812">Transmembrane</keyword>
<dbReference type="InterPro" id="IPR036249">
    <property type="entry name" value="Thioredoxin-like_sf"/>
</dbReference>
<feature type="transmembrane region" description="Helical" evidence="1">
    <location>
        <begin position="12"/>
        <end position="31"/>
    </location>
</feature>
<evidence type="ECO:0000256" key="1">
    <source>
        <dbReference type="SAM" id="Phobius"/>
    </source>
</evidence>
<dbReference type="SUPFAM" id="SSF52833">
    <property type="entry name" value="Thioredoxin-like"/>
    <property type="match status" value="1"/>
</dbReference>
<proteinExistence type="predicted"/>
<feature type="transmembrane region" description="Helical" evidence="1">
    <location>
        <begin position="68"/>
        <end position="88"/>
    </location>
</feature>
<feature type="transmembrane region" description="Helical" evidence="1">
    <location>
        <begin position="43"/>
        <end position="62"/>
    </location>
</feature>
<keyword evidence="1" id="KW-0472">Membrane</keyword>
<reference evidence="2" key="1">
    <citation type="submission" date="2018-05" db="EMBL/GenBank/DDBJ databases">
        <authorList>
            <person name="Lanie J.A."/>
            <person name="Ng W.-L."/>
            <person name="Kazmierczak K.M."/>
            <person name="Andrzejewski T.M."/>
            <person name="Davidsen T.M."/>
            <person name="Wayne K.J."/>
            <person name="Tettelin H."/>
            <person name="Glass J.I."/>
            <person name="Rusch D."/>
            <person name="Podicherti R."/>
            <person name="Tsui H.-C.T."/>
            <person name="Winkler M.E."/>
        </authorList>
    </citation>
    <scope>NUCLEOTIDE SEQUENCE</scope>
</reference>
<accession>A0A382TML3</accession>
<name>A0A382TML3_9ZZZZ</name>
<keyword evidence="1" id="KW-1133">Transmembrane helix</keyword>
<sequence>MVITNRKKVGTVLGFVALTAAILTVAFWFHLANQVAIPEDRTLFVVAFLVASGLGVAALVMGPRWFGGIPAILAIATGGFLTFTVAISPQQAADNPIRVGDIIPVFTALDDQGDRFRSADLAGAPVLIKFFRAHW</sequence>
<dbReference type="Gene3D" id="3.40.30.10">
    <property type="entry name" value="Glutaredoxin"/>
    <property type="match status" value="1"/>
</dbReference>
<evidence type="ECO:0008006" key="3">
    <source>
        <dbReference type="Google" id="ProtNLM"/>
    </source>
</evidence>
<organism evidence="2">
    <name type="scientific">marine metagenome</name>
    <dbReference type="NCBI Taxonomy" id="408172"/>
    <lineage>
        <taxon>unclassified sequences</taxon>
        <taxon>metagenomes</taxon>
        <taxon>ecological metagenomes</taxon>
    </lineage>
</organism>
<gene>
    <name evidence="2" type="ORF">METZ01_LOCUS375601</name>
</gene>
<dbReference type="AlphaFoldDB" id="A0A382TML3"/>
<dbReference type="EMBL" id="UINC01137420">
    <property type="protein sequence ID" value="SVD22747.1"/>
    <property type="molecule type" value="Genomic_DNA"/>
</dbReference>
<evidence type="ECO:0000313" key="2">
    <source>
        <dbReference type="EMBL" id="SVD22747.1"/>
    </source>
</evidence>